<sequence length="311" mass="33599">MAGFRTNTVVAAEVPAAVTRTTTRTTFSDTSLSGFSICIGICRTVYSYTRTCPACQSSYRQWLNVSTTPKREYGIAATMTVEASVVELEFELEGDLFLVEASRAASCHLRLEELQQRSDGSVLEFVTVTGADPERVLELAAGTPVLSEARLLRTDEATDRSLFAFVSTSPIATSLADSESVVKQISAQAGSGRVVAEVPPHIDASNVIRAFLEQYPDATLVARRQTSRTAPSLTAAEQRDSLLSGMTERQFETIRTAHGMGYFETPRAVSTAEIADELGLASSTVSEHLRMAQKHVFDGLFSSVSSTDGYP</sequence>
<dbReference type="PANTHER" id="PTHR34236:SF1">
    <property type="entry name" value="DIMETHYL SULFOXIDE REDUCTASE TRANSCRIPTIONAL ACTIVATOR"/>
    <property type="match status" value="1"/>
</dbReference>
<organism evidence="5 6">
    <name type="scientific">Halogeometricum limi</name>
    <dbReference type="NCBI Taxonomy" id="555875"/>
    <lineage>
        <taxon>Archaea</taxon>
        <taxon>Methanobacteriati</taxon>
        <taxon>Methanobacteriota</taxon>
        <taxon>Stenosarchaea group</taxon>
        <taxon>Halobacteria</taxon>
        <taxon>Halobacteriales</taxon>
        <taxon>Haloferacaceae</taxon>
        <taxon>Halogeometricum</taxon>
    </lineage>
</organism>
<gene>
    <name evidence="5" type="ORF">SAMN04488124_0310</name>
</gene>
<keyword evidence="6" id="KW-1185">Reference proteome</keyword>
<feature type="domain" description="Bacterioopsin transcriptional activator GAF and HTH associated" evidence="4">
    <location>
        <begin position="84"/>
        <end position="231"/>
    </location>
</feature>
<dbReference type="InterPro" id="IPR031803">
    <property type="entry name" value="BAT_GAF/HTH-assoc"/>
</dbReference>
<dbReference type="Proteomes" id="UP000243250">
    <property type="component" value="Unassembled WGS sequence"/>
</dbReference>
<dbReference type="Pfam" id="PF15915">
    <property type="entry name" value="BAT"/>
    <property type="match status" value="1"/>
</dbReference>
<dbReference type="InterPro" id="IPR036388">
    <property type="entry name" value="WH-like_DNA-bd_sf"/>
</dbReference>
<dbReference type="AlphaFoldDB" id="A0A1I6FU88"/>
<dbReference type="Pfam" id="PF04967">
    <property type="entry name" value="HTH_10"/>
    <property type="match status" value="1"/>
</dbReference>
<evidence type="ECO:0000259" key="3">
    <source>
        <dbReference type="Pfam" id="PF04967"/>
    </source>
</evidence>
<evidence type="ECO:0000259" key="4">
    <source>
        <dbReference type="Pfam" id="PF15915"/>
    </source>
</evidence>
<proteinExistence type="predicted"/>
<evidence type="ECO:0000313" key="5">
    <source>
        <dbReference type="EMBL" id="SFR33484.1"/>
    </source>
</evidence>
<evidence type="ECO:0000256" key="2">
    <source>
        <dbReference type="ARBA" id="ARBA00023163"/>
    </source>
</evidence>
<dbReference type="EMBL" id="FOYS01000001">
    <property type="protein sequence ID" value="SFR33484.1"/>
    <property type="molecule type" value="Genomic_DNA"/>
</dbReference>
<feature type="domain" description="HTH bat-type" evidence="3">
    <location>
        <begin position="246"/>
        <end position="297"/>
    </location>
</feature>
<protein>
    <submittedName>
        <fullName evidence="5">Predicted DNA binding protein, contains HTH domain</fullName>
    </submittedName>
</protein>
<dbReference type="STRING" id="555875.SAMN04488124_0310"/>
<reference evidence="6" key="1">
    <citation type="submission" date="2016-10" db="EMBL/GenBank/DDBJ databases">
        <authorList>
            <person name="Varghese N."/>
            <person name="Submissions S."/>
        </authorList>
    </citation>
    <scope>NUCLEOTIDE SEQUENCE [LARGE SCALE GENOMIC DNA]</scope>
    <source>
        <strain evidence="6">CGMCC 1.8711</strain>
    </source>
</reference>
<evidence type="ECO:0000313" key="6">
    <source>
        <dbReference type="Proteomes" id="UP000243250"/>
    </source>
</evidence>
<dbReference type="PANTHER" id="PTHR34236">
    <property type="entry name" value="DIMETHYL SULFOXIDE REDUCTASE TRANSCRIPTIONAL ACTIVATOR"/>
    <property type="match status" value="1"/>
</dbReference>
<dbReference type="InterPro" id="IPR007050">
    <property type="entry name" value="HTH_bacterioopsin"/>
</dbReference>
<keyword evidence="2" id="KW-0804">Transcription</keyword>
<keyword evidence="1" id="KW-0805">Transcription regulation</keyword>
<evidence type="ECO:0000256" key="1">
    <source>
        <dbReference type="ARBA" id="ARBA00023015"/>
    </source>
</evidence>
<dbReference type="Gene3D" id="1.10.10.10">
    <property type="entry name" value="Winged helix-like DNA-binding domain superfamily/Winged helix DNA-binding domain"/>
    <property type="match status" value="1"/>
</dbReference>
<name>A0A1I6FU88_9EURY</name>
<accession>A0A1I6FU88</accession>